<dbReference type="EMBL" id="BGZK01000010">
    <property type="protein sequence ID" value="GBP03607.1"/>
    <property type="molecule type" value="Genomic_DNA"/>
</dbReference>
<dbReference type="Proteomes" id="UP000299102">
    <property type="component" value="Unassembled WGS sequence"/>
</dbReference>
<dbReference type="AlphaFoldDB" id="A0A4C1SQL4"/>
<evidence type="ECO:0000313" key="3">
    <source>
        <dbReference type="Proteomes" id="UP000299102"/>
    </source>
</evidence>
<reference evidence="2 3" key="1">
    <citation type="journal article" date="2019" name="Commun. Biol.">
        <title>The bagworm genome reveals a unique fibroin gene that provides high tensile strength.</title>
        <authorList>
            <person name="Kono N."/>
            <person name="Nakamura H."/>
            <person name="Ohtoshi R."/>
            <person name="Tomita M."/>
            <person name="Numata K."/>
            <person name="Arakawa K."/>
        </authorList>
    </citation>
    <scope>NUCLEOTIDE SEQUENCE [LARGE SCALE GENOMIC DNA]</scope>
</reference>
<dbReference type="OrthoDB" id="7492224at2759"/>
<organism evidence="2 3">
    <name type="scientific">Eumeta variegata</name>
    <name type="common">Bagworm moth</name>
    <name type="synonym">Eumeta japonica</name>
    <dbReference type="NCBI Taxonomy" id="151549"/>
    <lineage>
        <taxon>Eukaryota</taxon>
        <taxon>Metazoa</taxon>
        <taxon>Ecdysozoa</taxon>
        <taxon>Arthropoda</taxon>
        <taxon>Hexapoda</taxon>
        <taxon>Insecta</taxon>
        <taxon>Pterygota</taxon>
        <taxon>Neoptera</taxon>
        <taxon>Endopterygota</taxon>
        <taxon>Lepidoptera</taxon>
        <taxon>Glossata</taxon>
        <taxon>Ditrysia</taxon>
        <taxon>Tineoidea</taxon>
        <taxon>Psychidae</taxon>
        <taxon>Oiketicinae</taxon>
        <taxon>Eumeta</taxon>
    </lineage>
</organism>
<accession>A0A4C1SQL4</accession>
<comment type="caution">
    <text evidence="2">The sequence shown here is derived from an EMBL/GenBank/DDBJ whole genome shotgun (WGS) entry which is preliminary data.</text>
</comment>
<evidence type="ECO:0000256" key="1">
    <source>
        <dbReference type="SAM" id="MobiDB-lite"/>
    </source>
</evidence>
<sequence length="354" mass="40058">MEVAETFEKFFTDISSSTTKTLKSYPTLAESLVREGTQICGIDFKLKYMSLEEVIKTFKTLELKKTDDPHGGCAIYRLQRNWCIRRSCTLTATCEAPAAINKSERRNSVHHFAHKPQESVLRDVRQTEEQNFSNSNPRRPARAGLSPHWLPGQDRRSLGHRAPGGLEPCGVNLREDLCPAVEVQWLICAYLLLDHSCHVVARVTLPLVYKFLRKIALEIPADQLQAASVLADRCWELSRGQTDKQVTGWTDEHGETIRAILTPQAMFPTSTHELSYLLQNHMVSGDRVSPRAPRRRLSFLEIEILLKKTSFTAPLSTITSLCGRRAAGRCVHPFRTFAPARLAVPFPRRANDHF</sequence>
<name>A0A4C1SQL4_EUMVA</name>
<keyword evidence="3" id="KW-1185">Reference proteome</keyword>
<protein>
    <submittedName>
        <fullName evidence="2">Uncharacterized protein</fullName>
    </submittedName>
</protein>
<gene>
    <name evidence="2" type="ORF">EVAR_101900_1</name>
</gene>
<evidence type="ECO:0000313" key="2">
    <source>
        <dbReference type="EMBL" id="GBP03607.1"/>
    </source>
</evidence>
<proteinExistence type="predicted"/>
<feature type="region of interest" description="Disordered" evidence="1">
    <location>
        <begin position="127"/>
        <end position="147"/>
    </location>
</feature>